<feature type="domain" description="PTS EIIA type-1" evidence="7">
    <location>
        <begin position="32"/>
        <end position="138"/>
    </location>
</feature>
<proteinExistence type="predicted"/>
<evidence type="ECO:0000256" key="3">
    <source>
        <dbReference type="ARBA" id="ARBA00022597"/>
    </source>
</evidence>
<dbReference type="Pfam" id="PF00358">
    <property type="entry name" value="PTS_EIIA_1"/>
    <property type="match status" value="1"/>
</dbReference>
<reference evidence="8" key="1">
    <citation type="submission" date="2024-06" db="EMBL/GenBank/DDBJ databases">
        <authorList>
            <person name="Fan A."/>
            <person name="Zhang F.Y."/>
            <person name="Zhang L."/>
        </authorList>
    </citation>
    <scope>NUCLEOTIDE SEQUENCE</scope>
    <source>
        <strain evidence="8">Y61</strain>
    </source>
</reference>
<protein>
    <submittedName>
        <fullName evidence="8">PTS glucose transporter subunit IIA</fullName>
    </submittedName>
</protein>
<evidence type="ECO:0000259" key="7">
    <source>
        <dbReference type="PROSITE" id="PS51093"/>
    </source>
</evidence>
<dbReference type="GO" id="GO:0009401">
    <property type="term" value="P:phosphoenolpyruvate-dependent sugar phosphotransferase system"/>
    <property type="evidence" value="ECO:0007669"/>
    <property type="project" value="UniProtKB-KW"/>
</dbReference>
<dbReference type="InterPro" id="IPR050890">
    <property type="entry name" value="PTS_EIIA_component"/>
</dbReference>
<evidence type="ECO:0000256" key="1">
    <source>
        <dbReference type="ARBA" id="ARBA00004496"/>
    </source>
</evidence>
<dbReference type="NCBIfam" id="TIGR00830">
    <property type="entry name" value="PTBA"/>
    <property type="match status" value="1"/>
</dbReference>
<keyword evidence="4" id="KW-0808">Transferase</keyword>
<dbReference type="Gene3D" id="2.70.70.10">
    <property type="entry name" value="Glucose Permease (Domain IIA)"/>
    <property type="match status" value="1"/>
</dbReference>
<evidence type="ECO:0000256" key="4">
    <source>
        <dbReference type="ARBA" id="ARBA00022679"/>
    </source>
</evidence>
<dbReference type="AlphaFoldDB" id="A0AAU8IBD6"/>
<keyword evidence="6" id="KW-0418">Kinase</keyword>
<dbReference type="SUPFAM" id="SSF51261">
    <property type="entry name" value="Duplicated hybrid motif"/>
    <property type="match status" value="1"/>
</dbReference>
<dbReference type="RefSeq" id="WP_353947468.1">
    <property type="nucleotide sequence ID" value="NZ_CP159510.1"/>
</dbReference>
<accession>A0AAU8IBD6</accession>
<dbReference type="InterPro" id="IPR011055">
    <property type="entry name" value="Dup_hybrid_motif"/>
</dbReference>
<name>A0AAU8IBD6_9BACL</name>
<evidence type="ECO:0000313" key="8">
    <source>
        <dbReference type="EMBL" id="XCJ15655.1"/>
    </source>
</evidence>
<evidence type="ECO:0000256" key="2">
    <source>
        <dbReference type="ARBA" id="ARBA00022448"/>
    </source>
</evidence>
<dbReference type="GO" id="GO:0016301">
    <property type="term" value="F:kinase activity"/>
    <property type="evidence" value="ECO:0007669"/>
    <property type="project" value="UniProtKB-KW"/>
</dbReference>
<dbReference type="PROSITE" id="PS51093">
    <property type="entry name" value="PTS_EIIA_TYPE_1"/>
    <property type="match status" value="1"/>
</dbReference>
<dbReference type="EMBL" id="CP159510">
    <property type="protein sequence ID" value="XCJ15655.1"/>
    <property type="molecule type" value="Genomic_DNA"/>
</dbReference>
<gene>
    <name evidence="8" type="ORF">ABNN70_07875</name>
</gene>
<organism evidence="8">
    <name type="scientific">Sporolactobacillus sp. Y61</name>
    <dbReference type="NCBI Taxonomy" id="3160863"/>
    <lineage>
        <taxon>Bacteria</taxon>
        <taxon>Bacillati</taxon>
        <taxon>Bacillota</taxon>
        <taxon>Bacilli</taxon>
        <taxon>Bacillales</taxon>
        <taxon>Sporolactobacillaceae</taxon>
        <taxon>Sporolactobacillus</taxon>
    </lineage>
</organism>
<keyword evidence="3 8" id="KW-0762">Sugar transport</keyword>
<evidence type="ECO:0000256" key="5">
    <source>
        <dbReference type="ARBA" id="ARBA00022683"/>
    </source>
</evidence>
<dbReference type="FunFam" id="2.70.70.10:FF:000001">
    <property type="entry name" value="PTS system glucose-specific IIA component"/>
    <property type="match status" value="1"/>
</dbReference>
<dbReference type="PANTHER" id="PTHR45008:SF1">
    <property type="entry name" value="PTS SYSTEM GLUCOSE-SPECIFIC EIIA COMPONENT"/>
    <property type="match status" value="1"/>
</dbReference>
<sequence>MFGKLFHKDKITEERIVAPVSGTAKDVTDVPDPVFSQKMIGEGMAVDPEPVTQQVVAPVDGEVIQLAETGHAFGIRSIMGEEVLVHIGLDTVELKGEGFRVLGKVGDHVKTGDPIIEADFAHIREKGKGIIVPVVITNSHSGVFQFEWAQPEKAVAGETVLFTSTLSK</sequence>
<dbReference type="InterPro" id="IPR001127">
    <property type="entry name" value="PTS_EIIA_1_perm"/>
</dbReference>
<evidence type="ECO:0000256" key="6">
    <source>
        <dbReference type="ARBA" id="ARBA00022777"/>
    </source>
</evidence>
<comment type="subcellular location">
    <subcellularLocation>
        <location evidence="1">Cytoplasm</location>
    </subcellularLocation>
</comment>
<dbReference type="PANTHER" id="PTHR45008">
    <property type="entry name" value="PTS SYSTEM GLUCOSE-SPECIFIC EIIA COMPONENT"/>
    <property type="match status" value="1"/>
</dbReference>
<dbReference type="GO" id="GO:0005737">
    <property type="term" value="C:cytoplasm"/>
    <property type="evidence" value="ECO:0007669"/>
    <property type="project" value="UniProtKB-SubCell"/>
</dbReference>
<keyword evidence="2" id="KW-0813">Transport</keyword>
<dbReference type="PROSITE" id="PS00371">
    <property type="entry name" value="PTS_EIIA_TYPE_1_HIS"/>
    <property type="match status" value="1"/>
</dbReference>
<keyword evidence="5" id="KW-0598">Phosphotransferase system</keyword>